<feature type="region of interest" description="Disordered" evidence="1">
    <location>
        <begin position="14"/>
        <end position="39"/>
    </location>
</feature>
<accession>A0A4Y2T2I3</accession>
<dbReference type="Proteomes" id="UP000499080">
    <property type="component" value="Unassembled WGS sequence"/>
</dbReference>
<evidence type="ECO:0000256" key="1">
    <source>
        <dbReference type="SAM" id="MobiDB-lite"/>
    </source>
</evidence>
<keyword evidence="3" id="KW-1185">Reference proteome</keyword>
<gene>
    <name evidence="2" type="ORF">AVEN_178726_1</name>
</gene>
<evidence type="ECO:0000313" key="3">
    <source>
        <dbReference type="Proteomes" id="UP000499080"/>
    </source>
</evidence>
<sequence>MFLQIGNEALRRSKSATVGESQRNYQNGCSGEEGTSGTSMVPRKQIITNCSKMLSPRVLKWHSLIKNSFIRWYEQFKRTGNVHHWKGAGSCCMREGDFRFLIVRANAERSSYFETDNKDTLCCSHSLCTCNVRVNMTRRLNN</sequence>
<feature type="compositionally biased region" description="Low complexity" evidence="1">
    <location>
        <begin position="30"/>
        <end position="39"/>
    </location>
</feature>
<organism evidence="2 3">
    <name type="scientific">Araneus ventricosus</name>
    <name type="common">Orbweaver spider</name>
    <name type="synonym">Epeira ventricosa</name>
    <dbReference type="NCBI Taxonomy" id="182803"/>
    <lineage>
        <taxon>Eukaryota</taxon>
        <taxon>Metazoa</taxon>
        <taxon>Ecdysozoa</taxon>
        <taxon>Arthropoda</taxon>
        <taxon>Chelicerata</taxon>
        <taxon>Arachnida</taxon>
        <taxon>Araneae</taxon>
        <taxon>Araneomorphae</taxon>
        <taxon>Entelegynae</taxon>
        <taxon>Araneoidea</taxon>
        <taxon>Araneidae</taxon>
        <taxon>Araneus</taxon>
    </lineage>
</organism>
<dbReference type="AlphaFoldDB" id="A0A4Y2T2I3"/>
<evidence type="ECO:0000313" key="2">
    <source>
        <dbReference type="EMBL" id="GBN94110.1"/>
    </source>
</evidence>
<feature type="compositionally biased region" description="Polar residues" evidence="1">
    <location>
        <begin position="15"/>
        <end position="29"/>
    </location>
</feature>
<protein>
    <submittedName>
        <fullName evidence="2">Uncharacterized protein</fullName>
    </submittedName>
</protein>
<reference evidence="2 3" key="1">
    <citation type="journal article" date="2019" name="Sci. Rep.">
        <title>Orb-weaving spider Araneus ventricosus genome elucidates the spidroin gene catalogue.</title>
        <authorList>
            <person name="Kono N."/>
            <person name="Nakamura H."/>
            <person name="Ohtoshi R."/>
            <person name="Moran D.A.P."/>
            <person name="Shinohara A."/>
            <person name="Yoshida Y."/>
            <person name="Fujiwara M."/>
            <person name="Mori M."/>
            <person name="Tomita M."/>
            <person name="Arakawa K."/>
        </authorList>
    </citation>
    <scope>NUCLEOTIDE SEQUENCE [LARGE SCALE GENOMIC DNA]</scope>
</reference>
<dbReference type="EMBL" id="BGPR01025312">
    <property type="protein sequence ID" value="GBN94110.1"/>
    <property type="molecule type" value="Genomic_DNA"/>
</dbReference>
<name>A0A4Y2T2I3_ARAVE</name>
<comment type="caution">
    <text evidence="2">The sequence shown here is derived from an EMBL/GenBank/DDBJ whole genome shotgun (WGS) entry which is preliminary data.</text>
</comment>
<proteinExistence type="predicted"/>